<dbReference type="AlphaFoldDB" id="A0AAN9QIB6"/>
<proteinExistence type="predicted"/>
<organism evidence="1 2">
    <name type="scientific">Canavalia gladiata</name>
    <name type="common">Sword bean</name>
    <name type="synonym">Dolichos gladiatus</name>
    <dbReference type="NCBI Taxonomy" id="3824"/>
    <lineage>
        <taxon>Eukaryota</taxon>
        <taxon>Viridiplantae</taxon>
        <taxon>Streptophyta</taxon>
        <taxon>Embryophyta</taxon>
        <taxon>Tracheophyta</taxon>
        <taxon>Spermatophyta</taxon>
        <taxon>Magnoliopsida</taxon>
        <taxon>eudicotyledons</taxon>
        <taxon>Gunneridae</taxon>
        <taxon>Pentapetalae</taxon>
        <taxon>rosids</taxon>
        <taxon>fabids</taxon>
        <taxon>Fabales</taxon>
        <taxon>Fabaceae</taxon>
        <taxon>Papilionoideae</taxon>
        <taxon>50 kb inversion clade</taxon>
        <taxon>NPAAA clade</taxon>
        <taxon>indigoferoid/millettioid clade</taxon>
        <taxon>Phaseoleae</taxon>
        <taxon>Canavalia</taxon>
    </lineage>
</organism>
<protein>
    <submittedName>
        <fullName evidence="1">Uncharacterized protein</fullName>
    </submittedName>
</protein>
<sequence>MEGFLNLMSSFARQCVLFQSKGETTSIDSFLKLHILYCIQRRLHTVSVRADSHIRNLHDEIRELSKLRTFQIRETIGFLSTKSGSGAASFVPNKTTREANHAVIENTGSQDNSIDQDKKTLECRSVKNNSDAAEPKHVLGSSEDCLGAVLIRQVLVSK</sequence>
<keyword evidence="2" id="KW-1185">Reference proteome</keyword>
<dbReference type="EMBL" id="JAYMYQ010000004">
    <property type="protein sequence ID" value="KAK7338615.1"/>
    <property type="molecule type" value="Genomic_DNA"/>
</dbReference>
<accession>A0AAN9QIB6</accession>
<dbReference type="Proteomes" id="UP001367508">
    <property type="component" value="Unassembled WGS sequence"/>
</dbReference>
<evidence type="ECO:0000313" key="1">
    <source>
        <dbReference type="EMBL" id="KAK7338615.1"/>
    </source>
</evidence>
<name>A0AAN9QIB6_CANGL</name>
<reference evidence="1 2" key="1">
    <citation type="submission" date="2024-01" db="EMBL/GenBank/DDBJ databases">
        <title>The genomes of 5 underutilized Papilionoideae crops provide insights into root nodulation and disease resistanc.</title>
        <authorList>
            <person name="Jiang F."/>
        </authorList>
    </citation>
    <scope>NUCLEOTIDE SEQUENCE [LARGE SCALE GENOMIC DNA]</scope>
    <source>
        <strain evidence="1">LVBAO_FW01</strain>
        <tissue evidence="1">Leaves</tissue>
    </source>
</reference>
<comment type="caution">
    <text evidence="1">The sequence shown here is derived from an EMBL/GenBank/DDBJ whole genome shotgun (WGS) entry which is preliminary data.</text>
</comment>
<gene>
    <name evidence="1" type="ORF">VNO77_19234</name>
</gene>
<evidence type="ECO:0000313" key="2">
    <source>
        <dbReference type="Proteomes" id="UP001367508"/>
    </source>
</evidence>